<organism evidence="1 2">
    <name type="scientific">Marinobacter manganoxydans MnI7-9</name>
    <dbReference type="NCBI Taxonomy" id="1094979"/>
    <lineage>
        <taxon>Bacteria</taxon>
        <taxon>Pseudomonadati</taxon>
        <taxon>Pseudomonadota</taxon>
        <taxon>Gammaproteobacteria</taxon>
        <taxon>Pseudomonadales</taxon>
        <taxon>Marinobacteraceae</taxon>
        <taxon>Marinobacter</taxon>
    </lineage>
</organism>
<dbReference type="EMBL" id="AGTR01000013">
    <property type="protein sequence ID" value="EHJ06081.1"/>
    <property type="molecule type" value="Genomic_DNA"/>
</dbReference>
<dbReference type="AlphaFoldDB" id="G6YP19"/>
<accession>G6YP19</accession>
<protein>
    <submittedName>
        <fullName evidence="1">Uncharacterized protein</fullName>
    </submittedName>
</protein>
<keyword evidence="2" id="KW-1185">Reference proteome</keyword>
<evidence type="ECO:0000313" key="2">
    <source>
        <dbReference type="Proteomes" id="UP000003208"/>
    </source>
</evidence>
<sequence>MADAKRTWVWQSDDEAELHAIATRQQSEIAGRTRLRVLVAVLGE</sequence>
<evidence type="ECO:0000313" key="1">
    <source>
        <dbReference type="EMBL" id="EHJ06081.1"/>
    </source>
</evidence>
<reference evidence="1 2" key="1">
    <citation type="journal article" date="2012" name="J. Bacteriol.">
        <title>Genome sequence of deep-sea manganese-oxidizing bacterium Marinobacter manganoxydans MnI7-9.</title>
        <authorList>
            <person name="Wang H."/>
            <person name="Li H."/>
            <person name="Shao Z."/>
            <person name="Liao S."/>
            <person name="Johnstone L."/>
            <person name="Rensing C."/>
            <person name="Wang G."/>
        </authorList>
    </citation>
    <scope>NUCLEOTIDE SEQUENCE [LARGE SCALE GENOMIC DNA]</scope>
    <source>
        <strain evidence="1 2">MnI7-9</strain>
    </source>
</reference>
<gene>
    <name evidence="1" type="ORF">KYE_02905</name>
</gene>
<name>G6YP19_9GAMM</name>
<dbReference type="Proteomes" id="UP000003208">
    <property type="component" value="Unassembled WGS sequence"/>
</dbReference>
<proteinExistence type="predicted"/>